<evidence type="ECO:0000256" key="8">
    <source>
        <dbReference type="ARBA" id="ARBA00022989"/>
    </source>
</evidence>
<keyword evidence="6 11" id="KW-0812">Transmembrane</keyword>
<dbReference type="InterPro" id="IPR036890">
    <property type="entry name" value="HATPase_C_sf"/>
</dbReference>
<dbReference type="PANTHER" id="PTHR24421:SF37">
    <property type="entry name" value="SENSOR HISTIDINE KINASE NARS"/>
    <property type="match status" value="1"/>
</dbReference>
<dbReference type="GO" id="GO:0046983">
    <property type="term" value="F:protein dimerization activity"/>
    <property type="evidence" value="ECO:0007669"/>
    <property type="project" value="InterPro"/>
</dbReference>
<evidence type="ECO:0000256" key="1">
    <source>
        <dbReference type="ARBA" id="ARBA00000085"/>
    </source>
</evidence>
<dbReference type="Pfam" id="PF13185">
    <property type="entry name" value="GAF_2"/>
    <property type="match status" value="1"/>
</dbReference>
<feature type="transmembrane region" description="Helical" evidence="11">
    <location>
        <begin position="144"/>
        <end position="165"/>
    </location>
</feature>
<evidence type="ECO:0000313" key="13">
    <source>
        <dbReference type="EMBL" id="SHJ91437.1"/>
    </source>
</evidence>
<dbReference type="SMART" id="SM00065">
    <property type="entry name" value="GAF"/>
    <property type="match status" value="1"/>
</dbReference>
<dbReference type="OrthoDB" id="9781904at2"/>
<evidence type="ECO:0000313" key="14">
    <source>
        <dbReference type="Proteomes" id="UP000184016"/>
    </source>
</evidence>
<evidence type="ECO:0000259" key="12">
    <source>
        <dbReference type="SMART" id="SM00065"/>
    </source>
</evidence>
<dbReference type="Gene3D" id="1.20.5.1930">
    <property type="match status" value="1"/>
</dbReference>
<evidence type="ECO:0000256" key="11">
    <source>
        <dbReference type="SAM" id="Phobius"/>
    </source>
</evidence>
<comment type="catalytic activity">
    <reaction evidence="1">
        <text>ATP + protein L-histidine = ADP + protein N-phospho-L-histidine.</text>
        <dbReference type="EC" id="2.7.13.3"/>
    </reaction>
</comment>
<feature type="domain" description="GAF" evidence="12">
    <location>
        <begin position="255"/>
        <end position="392"/>
    </location>
</feature>
<organism evidence="13 14">
    <name type="scientific">Alicyclobacillus tolerans</name>
    <dbReference type="NCBI Taxonomy" id="90970"/>
    <lineage>
        <taxon>Bacteria</taxon>
        <taxon>Bacillati</taxon>
        <taxon>Bacillota</taxon>
        <taxon>Bacilli</taxon>
        <taxon>Bacillales</taxon>
        <taxon>Alicyclobacillaceae</taxon>
        <taxon>Alicyclobacillus</taxon>
    </lineage>
</organism>
<feature type="transmembrane region" description="Helical" evidence="11">
    <location>
        <begin position="12"/>
        <end position="30"/>
    </location>
</feature>
<comment type="subcellular location">
    <subcellularLocation>
        <location evidence="2">Cell membrane</location>
        <topology evidence="2">Multi-pass membrane protein</topology>
    </subcellularLocation>
</comment>
<dbReference type="InterPro" id="IPR050482">
    <property type="entry name" value="Sensor_HK_TwoCompSys"/>
</dbReference>
<protein>
    <recommendedName>
        <fullName evidence="3">histidine kinase</fullName>
        <ecNumber evidence="3">2.7.13.3</ecNumber>
    </recommendedName>
</protein>
<dbReference type="STRING" id="1830138.SAMN05443507_105102"/>
<accession>A0A1M6N6V8</accession>
<dbReference type="Pfam" id="PF07730">
    <property type="entry name" value="HisKA_3"/>
    <property type="match status" value="1"/>
</dbReference>
<keyword evidence="7 13" id="KW-0418">Kinase</keyword>
<dbReference type="GO" id="GO:0000155">
    <property type="term" value="F:phosphorelay sensor kinase activity"/>
    <property type="evidence" value="ECO:0007669"/>
    <property type="project" value="InterPro"/>
</dbReference>
<evidence type="ECO:0000256" key="9">
    <source>
        <dbReference type="ARBA" id="ARBA00023012"/>
    </source>
</evidence>
<name>A0A1M6N6V8_9BACL</name>
<keyword evidence="5" id="KW-0808">Transferase</keyword>
<keyword evidence="9" id="KW-0902">Two-component regulatory system</keyword>
<evidence type="ECO:0000256" key="2">
    <source>
        <dbReference type="ARBA" id="ARBA00004651"/>
    </source>
</evidence>
<dbReference type="PANTHER" id="PTHR24421">
    <property type="entry name" value="NITRATE/NITRITE SENSOR PROTEIN NARX-RELATED"/>
    <property type="match status" value="1"/>
</dbReference>
<evidence type="ECO:0000256" key="5">
    <source>
        <dbReference type="ARBA" id="ARBA00022679"/>
    </source>
</evidence>
<dbReference type="InterPro" id="IPR003018">
    <property type="entry name" value="GAF"/>
</dbReference>
<evidence type="ECO:0000256" key="7">
    <source>
        <dbReference type="ARBA" id="ARBA00022777"/>
    </source>
</evidence>
<feature type="transmembrane region" description="Helical" evidence="11">
    <location>
        <begin position="42"/>
        <end position="64"/>
    </location>
</feature>
<sequence length="612" mass="69914">MLVQQTIRQAIISRHRILLVIGSFLLLLFFSVQLQLVHPEAIWMLGILLLFLEWFPVGLGRINFSLCFPLFFGLFFMLGPSMTLWLDAFILLLVQAARRKPWEVFSYNFSSRMIALALSGWFWLWANANVIQEGHKHLIIDSLWLLMVTALIYSTSANLLILLVWRQRRSWRVSARLFLSALGIDLGLATLYNGLMIWLASNPVNVHTGSIGSFFFFLPLVAISLVAHLVANLLREKHRLESVFSITESIRQPNHLDSVLPQIANAAKELFRSSFGVIYQVDEWGLLYREMGNKRYTLPRGQGISGWAVQTGRLQMVADVERDSRFLPQEADKDIRSLFVAPIYIDEQVVGVITLGKPIVNGFHPQDEKLMTLFSSYASVAMRNALYLEEQKRRILLEERNRLAREIHDGIAQNLAGALLRVESILRHSEPAMQKQLLDLQKLLQETVGSVRSSIYSLRPQPYVEQGLEKAIRNLLKDLLEDTEIQVEFSVHQETNLLLHPEISRTVYEMIAEGTRNMRKHAHARHFKVRLDLLPDRVKVLMLDDGCGFHFARAIQNAIRGTSFGIDMIHQMAAQWKGRVEYITSPGSGTEIWIELPIGDEVEENAHSSAFV</sequence>
<keyword evidence="8 11" id="KW-1133">Transmembrane helix</keyword>
<evidence type="ECO:0000256" key="4">
    <source>
        <dbReference type="ARBA" id="ARBA00022475"/>
    </source>
</evidence>
<proteinExistence type="predicted"/>
<dbReference type="Pfam" id="PF02518">
    <property type="entry name" value="HATPase_c"/>
    <property type="match status" value="1"/>
</dbReference>
<dbReference type="RefSeq" id="WP_072873344.1">
    <property type="nucleotide sequence ID" value="NZ_FRAF01000005.1"/>
</dbReference>
<dbReference type="AlphaFoldDB" id="A0A1M6N6V8"/>
<dbReference type="Gene3D" id="3.30.565.10">
    <property type="entry name" value="Histidine kinase-like ATPase, C-terminal domain"/>
    <property type="match status" value="1"/>
</dbReference>
<keyword evidence="10 11" id="KW-0472">Membrane</keyword>
<dbReference type="Gene3D" id="3.30.450.40">
    <property type="match status" value="1"/>
</dbReference>
<feature type="transmembrane region" description="Helical" evidence="11">
    <location>
        <begin position="70"/>
        <end position="93"/>
    </location>
</feature>
<dbReference type="SUPFAM" id="SSF55874">
    <property type="entry name" value="ATPase domain of HSP90 chaperone/DNA topoisomerase II/histidine kinase"/>
    <property type="match status" value="1"/>
</dbReference>
<dbReference type="InterPro" id="IPR003594">
    <property type="entry name" value="HATPase_dom"/>
</dbReference>
<evidence type="ECO:0000256" key="3">
    <source>
        <dbReference type="ARBA" id="ARBA00012438"/>
    </source>
</evidence>
<dbReference type="EMBL" id="FRAF01000005">
    <property type="protein sequence ID" value="SHJ91437.1"/>
    <property type="molecule type" value="Genomic_DNA"/>
</dbReference>
<dbReference type="SUPFAM" id="SSF55781">
    <property type="entry name" value="GAF domain-like"/>
    <property type="match status" value="1"/>
</dbReference>
<dbReference type="EC" id="2.7.13.3" evidence="3"/>
<dbReference type="InterPro" id="IPR029016">
    <property type="entry name" value="GAF-like_dom_sf"/>
</dbReference>
<keyword evidence="4" id="KW-1003">Cell membrane</keyword>
<dbReference type="GO" id="GO:0005886">
    <property type="term" value="C:plasma membrane"/>
    <property type="evidence" value="ECO:0007669"/>
    <property type="project" value="UniProtKB-SubCell"/>
</dbReference>
<dbReference type="Proteomes" id="UP000184016">
    <property type="component" value="Unassembled WGS sequence"/>
</dbReference>
<dbReference type="InterPro" id="IPR011712">
    <property type="entry name" value="Sig_transdc_His_kin_sub3_dim/P"/>
</dbReference>
<feature type="transmembrane region" description="Helical" evidence="11">
    <location>
        <begin position="177"/>
        <end position="199"/>
    </location>
</feature>
<evidence type="ECO:0000256" key="6">
    <source>
        <dbReference type="ARBA" id="ARBA00022692"/>
    </source>
</evidence>
<dbReference type="CDD" id="cd16917">
    <property type="entry name" value="HATPase_UhpB-NarQ-NarX-like"/>
    <property type="match status" value="1"/>
</dbReference>
<reference evidence="14" key="1">
    <citation type="submission" date="2016-11" db="EMBL/GenBank/DDBJ databases">
        <authorList>
            <person name="Varghese N."/>
            <person name="Submissions S."/>
        </authorList>
    </citation>
    <scope>NUCLEOTIDE SEQUENCE [LARGE SCALE GENOMIC DNA]</scope>
    <source>
        <strain evidence="14">USBA-503</strain>
    </source>
</reference>
<gene>
    <name evidence="13" type="ORF">SAMN05443507_105102</name>
</gene>
<keyword evidence="14" id="KW-1185">Reference proteome</keyword>
<evidence type="ECO:0000256" key="10">
    <source>
        <dbReference type="ARBA" id="ARBA00023136"/>
    </source>
</evidence>
<feature type="transmembrane region" description="Helical" evidence="11">
    <location>
        <begin position="211"/>
        <end position="234"/>
    </location>
</feature>